<evidence type="ECO:0000256" key="7">
    <source>
        <dbReference type="ARBA" id="ARBA00038878"/>
    </source>
</evidence>
<evidence type="ECO:0000256" key="1">
    <source>
        <dbReference type="ARBA" id="ARBA00001974"/>
    </source>
</evidence>
<dbReference type="EC" id="1.1.99.2" evidence="7"/>
<accession>A5DGU0</accession>
<evidence type="ECO:0000256" key="4">
    <source>
        <dbReference type="ARBA" id="ARBA00023002"/>
    </source>
</evidence>
<dbReference type="EMBL" id="CH408157">
    <property type="protein sequence ID" value="EDK38393.2"/>
    <property type="molecule type" value="Genomic_DNA"/>
</dbReference>
<comment type="catalytic activity">
    <reaction evidence="5">
        <text>(S)-2-hydroxyglutarate + A = 2-oxoglutarate + AH2</text>
        <dbReference type="Rhea" id="RHEA:21252"/>
        <dbReference type="ChEBI" id="CHEBI:13193"/>
        <dbReference type="ChEBI" id="CHEBI:16782"/>
        <dbReference type="ChEBI" id="CHEBI:16810"/>
        <dbReference type="ChEBI" id="CHEBI:17499"/>
        <dbReference type="EC" id="1.1.99.2"/>
    </reaction>
</comment>
<evidence type="ECO:0000256" key="8">
    <source>
        <dbReference type="ARBA" id="ARBA00041137"/>
    </source>
</evidence>
<proteinExistence type="inferred from homology"/>
<dbReference type="eggNOG" id="KOG2665">
    <property type="taxonomic scope" value="Eukaryota"/>
</dbReference>
<gene>
    <name evidence="10" type="ORF">PGUG_02491</name>
</gene>
<feature type="domain" description="FAD dependent oxidoreductase" evidence="9">
    <location>
        <begin position="25"/>
        <end position="400"/>
    </location>
</feature>
<dbReference type="Gene3D" id="3.30.9.10">
    <property type="entry name" value="D-Amino Acid Oxidase, subunit A, domain 2"/>
    <property type="match status" value="1"/>
</dbReference>
<dbReference type="InterPro" id="IPR006076">
    <property type="entry name" value="FAD-dep_OxRdtase"/>
</dbReference>
<organism evidence="10 11">
    <name type="scientific">Meyerozyma guilliermondii (strain ATCC 6260 / CBS 566 / DSM 6381 / JCM 1539 / NBRC 10279 / NRRL Y-324)</name>
    <name type="common">Yeast</name>
    <name type="synonym">Candida guilliermondii</name>
    <dbReference type="NCBI Taxonomy" id="294746"/>
    <lineage>
        <taxon>Eukaryota</taxon>
        <taxon>Fungi</taxon>
        <taxon>Dikarya</taxon>
        <taxon>Ascomycota</taxon>
        <taxon>Saccharomycotina</taxon>
        <taxon>Pichiomycetes</taxon>
        <taxon>Debaryomycetaceae</taxon>
        <taxon>Meyerozyma</taxon>
    </lineage>
</organism>
<dbReference type="PANTHER" id="PTHR43104">
    <property type="entry name" value="L-2-HYDROXYGLUTARATE DEHYDROGENASE, MITOCHONDRIAL"/>
    <property type="match status" value="1"/>
</dbReference>
<keyword evidence="4" id="KW-0560">Oxidoreductase</keyword>
<dbReference type="GO" id="GO:0047545">
    <property type="term" value="F:(S)-2-hydroxyglutarate dehydrogenase activity"/>
    <property type="evidence" value="ECO:0007669"/>
    <property type="project" value="UniProtKB-EC"/>
</dbReference>
<reference evidence="10 11" key="1">
    <citation type="journal article" date="2009" name="Nature">
        <title>Evolution of pathogenicity and sexual reproduction in eight Candida genomes.</title>
        <authorList>
            <person name="Butler G."/>
            <person name="Rasmussen M.D."/>
            <person name="Lin M.F."/>
            <person name="Santos M.A."/>
            <person name="Sakthikumar S."/>
            <person name="Munro C.A."/>
            <person name="Rheinbay E."/>
            <person name="Grabherr M."/>
            <person name="Forche A."/>
            <person name="Reedy J.L."/>
            <person name="Agrafioti I."/>
            <person name="Arnaud M.B."/>
            <person name="Bates S."/>
            <person name="Brown A.J."/>
            <person name="Brunke S."/>
            <person name="Costanzo M.C."/>
            <person name="Fitzpatrick D.A."/>
            <person name="de Groot P.W."/>
            <person name="Harris D."/>
            <person name="Hoyer L.L."/>
            <person name="Hube B."/>
            <person name="Klis F.M."/>
            <person name="Kodira C."/>
            <person name="Lennard N."/>
            <person name="Logue M.E."/>
            <person name="Martin R."/>
            <person name="Neiman A.M."/>
            <person name="Nikolaou E."/>
            <person name="Quail M.A."/>
            <person name="Quinn J."/>
            <person name="Santos M.C."/>
            <person name="Schmitzberger F.F."/>
            <person name="Sherlock G."/>
            <person name="Shah P."/>
            <person name="Silverstein K.A."/>
            <person name="Skrzypek M.S."/>
            <person name="Soll D."/>
            <person name="Staggs R."/>
            <person name="Stansfield I."/>
            <person name="Stumpf M.P."/>
            <person name="Sudbery P.E."/>
            <person name="Srikantha T."/>
            <person name="Zeng Q."/>
            <person name="Berman J."/>
            <person name="Berriman M."/>
            <person name="Heitman J."/>
            <person name="Gow N.A."/>
            <person name="Lorenz M.C."/>
            <person name="Birren B.W."/>
            <person name="Kellis M."/>
            <person name="Cuomo C.A."/>
        </authorList>
    </citation>
    <scope>NUCLEOTIDE SEQUENCE [LARGE SCALE GENOMIC DNA]</scope>
    <source>
        <strain evidence="11">ATCC 6260 / CBS 566 / DSM 6381 / JCM 1539 / NBRC 10279 / NRRL Y-324</strain>
    </source>
</reference>
<dbReference type="Pfam" id="PF01266">
    <property type="entry name" value="DAO"/>
    <property type="match status" value="1"/>
</dbReference>
<comment type="similarity">
    <text evidence="6">Belongs to the L2HGDH family.</text>
</comment>
<dbReference type="SUPFAM" id="SSF51905">
    <property type="entry name" value="FAD/NAD(P)-binding domain"/>
    <property type="match status" value="1"/>
</dbReference>
<dbReference type="OMA" id="GVHFTRM"/>
<dbReference type="AlphaFoldDB" id="A5DGU0"/>
<dbReference type="KEGG" id="pgu:PGUG_02491"/>
<keyword evidence="11" id="KW-1185">Reference proteome</keyword>
<dbReference type="InParanoid" id="A5DGU0"/>
<keyword evidence="2" id="KW-0285">Flavoprotein</keyword>
<sequence length="406" mass="45068">MIRYGRQFCARKVLGFRYKSDFSHVVIGGGIVGAAIGAELQLVEMNNVLLLERHGQLGMETTARNSEVIHAGIYYPKDSLKAQLCIKGKSKIYDAFKKGTFSSVQVPFKKCGKYVVAQDEQEYEYLQQLHSRCQDLEVPSRLVSAKDVRDSCALIEAKHGALESPTTGIISVHDYTLFFQTQFENAGGTLGLNSEVVHIDYSHGSYTLQIREADSDDLFEITTDNLVNSAGLHAPKVSNMLLPSDRHLGTYLAKGSYFSYQPENHISTKSITNKLIYPCPNPNAASLGTHLTFDLGGQLRFGPDLEWLNCHEADSIDYAVSTENVVPAYEAIKRYFPMIEPGDLQPAYSGIRPKNLSQEQSREAFSDFIIREEEGFPGFVNLLGIESPGVTASWAIAEYVKGIYHA</sequence>
<dbReference type="HOGENOM" id="CLU_024775_1_0_1"/>
<name>A5DGU0_PICGU</name>
<comment type="cofactor">
    <cofactor evidence="1">
        <name>FAD</name>
        <dbReference type="ChEBI" id="CHEBI:57692"/>
    </cofactor>
</comment>
<dbReference type="GeneID" id="5126825"/>
<evidence type="ECO:0000313" key="11">
    <source>
        <dbReference type="Proteomes" id="UP000001997"/>
    </source>
</evidence>
<dbReference type="Proteomes" id="UP000001997">
    <property type="component" value="Unassembled WGS sequence"/>
</dbReference>
<evidence type="ECO:0000256" key="2">
    <source>
        <dbReference type="ARBA" id="ARBA00022630"/>
    </source>
</evidence>
<evidence type="ECO:0000256" key="6">
    <source>
        <dbReference type="ARBA" id="ARBA00037941"/>
    </source>
</evidence>
<protein>
    <recommendedName>
        <fullName evidence="8">L-2-hydroxyglutarate dehydrogenase, mitochondrial</fullName>
        <ecNumber evidence="7">1.1.99.2</ecNumber>
    </recommendedName>
</protein>
<dbReference type="RefSeq" id="XP_001484762.2">
    <property type="nucleotide sequence ID" value="XM_001484712.1"/>
</dbReference>
<dbReference type="Gene3D" id="3.50.50.60">
    <property type="entry name" value="FAD/NAD(P)-binding domain"/>
    <property type="match status" value="1"/>
</dbReference>
<dbReference type="PANTHER" id="PTHR43104:SF4">
    <property type="entry name" value="L-2-HYDROXYGLUTARATE DEHYDROGENASE, MITOCHONDRIAL"/>
    <property type="match status" value="1"/>
</dbReference>
<evidence type="ECO:0000313" key="10">
    <source>
        <dbReference type="EMBL" id="EDK38393.2"/>
    </source>
</evidence>
<dbReference type="STRING" id="294746.A5DGU0"/>
<dbReference type="VEuPathDB" id="FungiDB:PGUG_02491"/>
<evidence type="ECO:0000259" key="9">
    <source>
        <dbReference type="Pfam" id="PF01266"/>
    </source>
</evidence>
<dbReference type="OrthoDB" id="498204at2759"/>
<keyword evidence="3" id="KW-0274">FAD</keyword>
<evidence type="ECO:0000256" key="3">
    <source>
        <dbReference type="ARBA" id="ARBA00022827"/>
    </source>
</evidence>
<dbReference type="InterPro" id="IPR036188">
    <property type="entry name" value="FAD/NAD-bd_sf"/>
</dbReference>
<evidence type="ECO:0000256" key="5">
    <source>
        <dbReference type="ARBA" id="ARBA00036066"/>
    </source>
</evidence>